<dbReference type="GO" id="GO:0016874">
    <property type="term" value="F:ligase activity"/>
    <property type="evidence" value="ECO:0007669"/>
    <property type="project" value="UniProtKB-KW"/>
</dbReference>
<dbReference type="RefSeq" id="WP_116519533.1">
    <property type="nucleotide sequence ID" value="NZ_JACCEX010000006.1"/>
</dbReference>
<name>A0A2U1CHH9_9BURK</name>
<keyword evidence="4" id="KW-1185">Reference proteome</keyword>
<comment type="similarity">
    <text evidence="2">Belongs to the 2H phosphoesterase superfamily. ThpR family.</text>
</comment>
<sequence length="170" mass="19129">MQQTTGRLFFALWPDDDVARRLADTQSPLEGGRKTHARDFHLTLAFLGVQPCENLPELRRVVEEIEFSALPLVLDRYGEFSRQKVVWAGISSVPEGLPQLRSRLLAMSALQRLSFRREAGFVPHVTLARKTHAPVSNFEPIPWRAARIALAESVGGEAVPRYRLLACRDA</sequence>
<dbReference type="Proteomes" id="UP000246145">
    <property type="component" value="Unassembled WGS sequence"/>
</dbReference>
<feature type="active site" description="Proton acceptor" evidence="2">
    <location>
        <position position="124"/>
    </location>
</feature>
<evidence type="ECO:0000313" key="3">
    <source>
        <dbReference type="EMBL" id="PVY60340.1"/>
    </source>
</evidence>
<dbReference type="GO" id="GO:0004113">
    <property type="term" value="F:2',3'-cyclic-nucleotide 3'-phosphodiesterase activity"/>
    <property type="evidence" value="ECO:0007669"/>
    <property type="project" value="InterPro"/>
</dbReference>
<dbReference type="GO" id="GO:0008664">
    <property type="term" value="F:RNA 2',3'-cyclic 3'-phosphodiesterase activity"/>
    <property type="evidence" value="ECO:0007669"/>
    <property type="project" value="UniProtKB-EC"/>
</dbReference>
<dbReference type="STRING" id="1231391.GCA_000308195_03106"/>
<protein>
    <recommendedName>
        <fullName evidence="2">RNA 2',3'-cyclic phosphodiesterase</fullName>
        <shortName evidence="2">RNA 2',3'-CPDase</shortName>
        <ecNumber evidence="2">3.1.4.58</ecNumber>
    </recommendedName>
</protein>
<dbReference type="HAMAP" id="MF_01940">
    <property type="entry name" value="RNA_CPDase"/>
    <property type="match status" value="1"/>
</dbReference>
<evidence type="ECO:0000313" key="4">
    <source>
        <dbReference type="Proteomes" id="UP000246145"/>
    </source>
</evidence>
<dbReference type="PANTHER" id="PTHR35561:SF1">
    <property type="entry name" value="RNA 2',3'-CYCLIC PHOSPHODIESTERASE"/>
    <property type="match status" value="1"/>
</dbReference>
<feature type="active site" description="Proton donor" evidence="2">
    <location>
        <position position="41"/>
    </location>
</feature>
<evidence type="ECO:0000256" key="1">
    <source>
        <dbReference type="ARBA" id="ARBA00022801"/>
    </source>
</evidence>
<evidence type="ECO:0000256" key="2">
    <source>
        <dbReference type="HAMAP-Rule" id="MF_01940"/>
    </source>
</evidence>
<gene>
    <name evidence="3" type="ORF">C7440_3776</name>
</gene>
<dbReference type="Gene3D" id="3.90.1140.10">
    <property type="entry name" value="Cyclic phosphodiesterase"/>
    <property type="match status" value="1"/>
</dbReference>
<comment type="catalytic activity">
    <reaction evidence="2">
        <text>a 3'-end 2',3'-cyclophospho-ribonucleotide-RNA + H2O = a 3'-end 2'-phospho-ribonucleotide-RNA + H(+)</text>
        <dbReference type="Rhea" id="RHEA:11828"/>
        <dbReference type="Rhea" id="RHEA-COMP:10464"/>
        <dbReference type="Rhea" id="RHEA-COMP:17353"/>
        <dbReference type="ChEBI" id="CHEBI:15377"/>
        <dbReference type="ChEBI" id="CHEBI:15378"/>
        <dbReference type="ChEBI" id="CHEBI:83064"/>
        <dbReference type="ChEBI" id="CHEBI:173113"/>
        <dbReference type="EC" id="3.1.4.58"/>
    </reaction>
</comment>
<dbReference type="PANTHER" id="PTHR35561">
    <property type="entry name" value="RNA 2',3'-CYCLIC PHOSPHODIESTERASE"/>
    <property type="match status" value="1"/>
</dbReference>
<dbReference type="InterPro" id="IPR004175">
    <property type="entry name" value="RNA_CPDase"/>
</dbReference>
<feature type="short sequence motif" description="HXTX 2" evidence="2">
    <location>
        <begin position="124"/>
        <end position="127"/>
    </location>
</feature>
<dbReference type="AlphaFoldDB" id="A0A2U1CHH9"/>
<dbReference type="EMBL" id="QEKO01000010">
    <property type="protein sequence ID" value="PVY60340.1"/>
    <property type="molecule type" value="Genomic_DNA"/>
</dbReference>
<reference evidence="3 4" key="1">
    <citation type="submission" date="2018-04" db="EMBL/GenBank/DDBJ databases">
        <title>Genomic Encyclopedia of Type Strains, Phase IV (KMG-IV): sequencing the most valuable type-strain genomes for metagenomic binning, comparative biology and taxonomic classification.</title>
        <authorList>
            <person name="Goeker M."/>
        </authorList>
    </citation>
    <scope>NUCLEOTIDE SEQUENCE [LARGE SCALE GENOMIC DNA]</scope>
    <source>
        <strain evidence="3 4">DSM 10065</strain>
    </source>
</reference>
<dbReference type="Pfam" id="PF13563">
    <property type="entry name" value="2_5_RNA_ligase2"/>
    <property type="match status" value="1"/>
</dbReference>
<proteinExistence type="inferred from homology"/>
<comment type="function">
    <text evidence="2">Hydrolyzes RNA 2',3'-cyclic phosphodiester to an RNA 2'-phosphomonoester.</text>
</comment>
<dbReference type="InterPro" id="IPR009097">
    <property type="entry name" value="Cyclic_Pdiesterase"/>
</dbReference>
<keyword evidence="3" id="KW-0436">Ligase</keyword>
<organism evidence="3 4">
    <name type="scientific">Pusillimonas noertemannii</name>
    <dbReference type="NCBI Taxonomy" id="305977"/>
    <lineage>
        <taxon>Bacteria</taxon>
        <taxon>Pseudomonadati</taxon>
        <taxon>Pseudomonadota</taxon>
        <taxon>Betaproteobacteria</taxon>
        <taxon>Burkholderiales</taxon>
        <taxon>Alcaligenaceae</taxon>
        <taxon>Pusillimonas</taxon>
    </lineage>
</organism>
<keyword evidence="1 2" id="KW-0378">Hydrolase</keyword>
<accession>A0A2U1CHH9</accession>
<dbReference type="SUPFAM" id="SSF55144">
    <property type="entry name" value="LigT-like"/>
    <property type="match status" value="1"/>
</dbReference>
<dbReference type="NCBIfam" id="TIGR02258">
    <property type="entry name" value="2_5_ligase"/>
    <property type="match status" value="1"/>
</dbReference>
<dbReference type="EC" id="3.1.4.58" evidence="2"/>
<dbReference type="OrthoDB" id="7061261at2"/>
<feature type="short sequence motif" description="HXTX 1" evidence="2">
    <location>
        <begin position="41"/>
        <end position="44"/>
    </location>
</feature>
<comment type="caution">
    <text evidence="3">The sequence shown here is derived from an EMBL/GenBank/DDBJ whole genome shotgun (WGS) entry which is preliminary data.</text>
</comment>